<accession>A0A8C5AL18</accession>
<gene>
    <name evidence="6" type="primary">LOC115559281</name>
</gene>
<dbReference type="Proteomes" id="UP000694546">
    <property type="component" value="Chromosome 14"/>
</dbReference>
<evidence type="ECO:0000313" key="6">
    <source>
        <dbReference type="Ensembl" id="ENSGMOP00000033209.1"/>
    </source>
</evidence>
<dbReference type="InterPro" id="IPR042235">
    <property type="entry name" value="ZP-C_dom"/>
</dbReference>
<evidence type="ECO:0000256" key="4">
    <source>
        <dbReference type="SAM" id="Phobius"/>
    </source>
</evidence>
<feature type="region of interest" description="Disordered" evidence="3">
    <location>
        <begin position="367"/>
        <end position="386"/>
    </location>
</feature>
<proteinExistence type="predicted"/>
<keyword evidence="2" id="KW-1015">Disulfide bond</keyword>
<dbReference type="PANTHER" id="PTHR14002">
    <property type="entry name" value="ENDOGLIN/TGF-BETA RECEPTOR TYPE III"/>
    <property type="match status" value="1"/>
</dbReference>
<dbReference type="GeneTree" id="ENSGT00940000163723"/>
<dbReference type="Gene3D" id="2.60.40.3210">
    <property type="entry name" value="Zona pellucida, ZP-N domain"/>
    <property type="match status" value="1"/>
</dbReference>
<dbReference type="PANTHER" id="PTHR14002:SF59">
    <property type="entry name" value="CUB AND ZONA PELLUCIDA-LIKE DOMAIN-CONTAINING PROTEIN 1-RELATED"/>
    <property type="match status" value="1"/>
</dbReference>
<name>A0A8C5AL18_GADMO</name>
<evidence type="ECO:0000259" key="5">
    <source>
        <dbReference type="PROSITE" id="PS51034"/>
    </source>
</evidence>
<feature type="domain" description="ZP" evidence="5">
    <location>
        <begin position="657"/>
        <end position="906"/>
    </location>
</feature>
<dbReference type="AlphaFoldDB" id="A0A8C5AL18"/>
<dbReference type="PROSITE" id="PS51034">
    <property type="entry name" value="ZP_2"/>
    <property type="match status" value="1"/>
</dbReference>
<evidence type="ECO:0000256" key="2">
    <source>
        <dbReference type="ARBA" id="ARBA00023157"/>
    </source>
</evidence>
<dbReference type="InterPro" id="IPR055355">
    <property type="entry name" value="ZP-C"/>
</dbReference>
<dbReference type="Pfam" id="PF23344">
    <property type="entry name" value="ZP-N"/>
    <property type="match status" value="1"/>
</dbReference>
<dbReference type="Pfam" id="PF00100">
    <property type="entry name" value="Zona_pellucida"/>
    <property type="match status" value="1"/>
</dbReference>
<keyword evidence="4" id="KW-0472">Membrane</keyword>
<feature type="region of interest" description="Disordered" evidence="3">
    <location>
        <begin position="408"/>
        <end position="427"/>
    </location>
</feature>
<keyword evidence="4" id="KW-0812">Transmembrane</keyword>
<evidence type="ECO:0000256" key="1">
    <source>
        <dbReference type="ARBA" id="ARBA00022729"/>
    </source>
</evidence>
<dbReference type="Ensembl" id="ENSGMOT00000059623.1">
    <property type="protein sequence ID" value="ENSGMOP00000033209.1"/>
    <property type="gene ID" value="ENSGMOG00000005408.2"/>
</dbReference>
<reference evidence="6" key="1">
    <citation type="submission" date="2025-08" db="UniProtKB">
        <authorList>
            <consortium name="Ensembl"/>
        </authorList>
    </citation>
    <scope>IDENTIFICATION</scope>
</reference>
<evidence type="ECO:0000256" key="3">
    <source>
        <dbReference type="SAM" id="MobiDB-lite"/>
    </source>
</evidence>
<dbReference type="Gene3D" id="2.60.40.4100">
    <property type="entry name" value="Zona pellucida, ZP-C domain"/>
    <property type="match status" value="1"/>
</dbReference>
<dbReference type="InterPro" id="IPR055356">
    <property type="entry name" value="ZP-N"/>
</dbReference>
<feature type="transmembrane region" description="Helical" evidence="4">
    <location>
        <begin position="947"/>
        <end position="968"/>
    </location>
</feature>
<reference evidence="6" key="2">
    <citation type="submission" date="2025-09" db="UniProtKB">
        <authorList>
            <consortium name="Ensembl"/>
        </authorList>
    </citation>
    <scope>IDENTIFICATION</scope>
</reference>
<keyword evidence="1" id="KW-0732">Signal</keyword>
<evidence type="ECO:0000313" key="7">
    <source>
        <dbReference type="Proteomes" id="UP000694546"/>
    </source>
</evidence>
<protein>
    <submittedName>
        <fullName evidence="6">Uncharacterized LOC115558989</fullName>
    </submittedName>
</protein>
<keyword evidence="7" id="KW-1185">Reference proteome</keyword>
<organism evidence="6 7">
    <name type="scientific">Gadus morhua</name>
    <name type="common">Atlantic cod</name>
    <dbReference type="NCBI Taxonomy" id="8049"/>
    <lineage>
        <taxon>Eukaryota</taxon>
        <taxon>Metazoa</taxon>
        <taxon>Chordata</taxon>
        <taxon>Craniata</taxon>
        <taxon>Vertebrata</taxon>
        <taxon>Euteleostomi</taxon>
        <taxon>Actinopterygii</taxon>
        <taxon>Neopterygii</taxon>
        <taxon>Teleostei</taxon>
        <taxon>Neoteleostei</taxon>
        <taxon>Acanthomorphata</taxon>
        <taxon>Zeiogadaria</taxon>
        <taxon>Gadariae</taxon>
        <taxon>Gadiformes</taxon>
        <taxon>Gadoidei</taxon>
        <taxon>Gadidae</taxon>
        <taxon>Gadus</taxon>
    </lineage>
</organism>
<sequence>MPPPIVYHTLYSSRKTSYQQFCERPMDLAPDVSNIPLWYVVGGSSTDAEGIRCFSTAYGTQVLWRRDSGTMASFWIFSIQLLLLISVASASHFTAGTARVVPKEKQLDGSIKVNIYFRQTYRNCQLYFDWTCWNGNCGNTLEAKQGVIDRSTNSAPNTNGWCETEIVQSRYYPNDDSFELRKASCCWIHNVNKLGSWRLFTHVDLRERSDNWQANGSPNNAIMPFLRVPSNCPRSYHLMTDDPDGDRVICRYGTILNRECATCNQPQGFELDERNCVLHYRSTSYTGTYGFELVLEDFPRTTISLISTNGTSTQRLPLPSNRKKRAVYYTYSYTTIPGPTTTTTGPTTMTTNYPWWWQHQGPTTTTTTTNKPWWWQHQGPTTTTTGPTTMTTNYPWWWQHQGPTTTTTTTNKPWWWQHQGPTTTTTGPTTMTTNYPWWWQHQGPTTTTTGPTTMTTNYPWWWQHQGPTTTTAGPTTTTAGLTTTTAGLTTMKTNYPWWWQHQGPTTTTAGPTTTPYQTYPSKPYPTPLSQIPLQFSVLVDSPAPSCTEGEYLPRFVHPTPSHGDHLNAQVNEEFEITVKAVAQYSTVGDIIFTGPLGTTKHRIERGEFYLRWTPTVHQFGDQVPICFIAEAAFSYQQFQSEMRCVWVHVEHAKAHVICNETSMTVELEKAAFKGLDEDHLRLNDPGSTACRLHSNGTHVIGFIPLNECGTMIKEDDENLLFSNEITTFEDVRDIVTRKHLLEVQFSCQYPKRGNVSLGFTVHRDNQTITEKGFGTFTYNFEFYPDIDFDTMINPHFYPLDYEVGDKIYMQIDATTSINNTVLFVESCSASPYDNPNYQPTYPIIENGCVQDSTVVLYPPSHNKQFRFSIDAFKFIGLHDQVYISCSVILCEAGNPNTRCSRGCLPTNPIGRRRRSAAIETGAHFISQGPLRLQSTPENKSSVTGLNLNMAFIAGCLLAAIAMICGVMIHKFKRAAVRYQPLSSIEQ</sequence>
<keyword evidence="4" id="KW-1133">Transmembrane helix</keyword>
<dbReference type="InterPro" id="IPR001507">
    <property type="entry name" value="ZP_dom"/>
</dbReference>
<dbReference type="SMART" id="SM00241">
    <property type="entry name" value="ZP"/>
    <property type="match status" value="1"/>
</dbReference>